<comment type="caution">
    <text evidence="8">The sequence shown here is derived from an EMBL/GenBank/DDBJ whole genome shotgun (WGS) entry which is preliminary data.</text>
</comment>
<dbReference type="EMBL" id="CALNXK010000018">
    <property type="protein sequence ID" value="CAH3105571.1"/>
    <property type="molecule type" value="Genomic_DNA"/>
</dbReference>
<gene>
    <name evidence="8" type="ORF">PLOB_00013751</name>
</gene>
<dbReference type="InterPro" id="IPR051360">
    <property type="entry name" value="Neuronal_Pentraxin_Related"/>
</dbReference>
<name>A0ABN8NDT4_9CNID</name>
<evidence type="ECO:0000313" key="8">
    <source>
        <dbReference type="EMBL" id="CAH3105571.1"/>
    </source>
</evidence>
<proteinExistence type="predicted"/>
<dbReference type="InterPro" id="IPR001759">
    <property type="entry name" value="PTX_dom"/>
</dbReference>
<dbReference type="SMART" id="SM00159">
    <property type="entry name" value="PTX"/>
    <property type="match status" value="2"/>
</dbReference>
<dbReference type="Gene3D" id="2.60.120.200">
    <property type="match status" value="2"/>
</dbReference>
<dbReference type="PROSITE" id="PS51828">
    <property type="entry name" value="PTX_2"/>
    <property type="match status" value="2"/>
</dbReference>
<keyword evidence="9" id="KW-1185">Reference proteome</keyword>
<dbReference type="SUPFAM" id="SSF49899">
    <property type="entry name" value="Concanavalin A-like lectins/glucanases"/>
    <property type="match status" value="2"/>
</dbReference>
<feature type="domain" description="Pentraxin (PTX)" evidence="7">
    <location>
        <begin position="1"/>
        <end position="183"/>
    </location>
</feature>
<evidence type="ECO:0000256" key="4">
    <source>
        <dbReference type="ARBA" id="ARBA00023157"/>
    </source>
</evidence>
<keyword evidence="3" id="KW-0106">Calcium</keyword>
<evidence type="ECO:0000313" key="9">
    <source>
        <dbReference type="Proteomes" id="UP001159405"/>
    </source>
</evidence>
<accession>A0ABN8NDT4</accession>
<feature type="domain" description="Pentraxin (PTX)" evidence="7">
    <location>
        <begin position="181"/>
        <end position="383"/>
    </location>
</feature>
<evidence type="ECO:0000256" key="3">
    <source>
        <dbReference type="ARBA" id="ARBA00022837"/>
    </source>
</evidence>
<reference evidence="8 9" key="1">
    <citation type="submission" date="2022-05" db="EMBL/GenBank/DDBJ databases">
        <authorList>
            <consortium name="Genoscope - CEA"/>
            <person name="William W."/>
        </authorList>
    </citation>
    <scope>NUCLEOTIDE SEQUENCE [LARGE SCALE GENOMIC DNA]</scope>
</reference>
<dbReference type="InterPro" id="IPR013320">
    <property type="entry name" value="ConA-like_dom_sf"/>
</dbReference>
<protein>
    <recommendedName>
        <fullName evidence="7">Pentraxin (PTX) domain-containing protein</fullName>
    </recommendedName>
</protein>
<evidence type="ECO:0000256" key="5">
    <source>
        <dbReference type="ARBA" id="ARBA00023180"/>
    </source>
</evidence>
<keyword evidence="4" id="KW-1015">Disulfide bond</keyword>
<dbReference type="Pfam" id="PF00354">
    <property type="entry name" value="Pentaxin"/>
    <property type="match status" value="2"/>
</dbReference>
<organism evidence="8 9">
    <name type="scientific">Porites lobata</name>
    <dbReference type="NCBI Taxonomy" id="104759"/>
    <lineage>
        <taxon>Eukaryota</taxon>
        <taxon>Metazoa</taxon>
        <taxon>Cnidaria</taxon>
        <taxon>Anthozoa</taxon>
        <taxon>Hexacorallia</taxon>
        <taxon>Scleractinia</taxon>
        <taxon>Fungiina</taxon>
        <taxon>Poritidae</taxon>
        <taxon>Porites</taxon>
    </lineage>
</organism>
<keyword evidence="2" id="KW-0479">Metal-binding</keyword>
<evidence type="ECO:0000256" key="2">
    <source>
        <dbReference type="ARBA" id="ARBA00022723"/>
    </source>
</evidence>
<comment type="caution">
    <text evidence="6">Lacks conserved residue(s) required for the propagation of feature annotation.</text>
</comment>
<evidence type="ECO:0000259" key="7">
    <source>
        <dbReference type="PROSITE" id="PS51828"/>
    </source>
</evidence>
<evidence type="ECO:0000256" key="1">
    <source>
        <dbReference type="ARBA" id="ARBA00001913"/>
    </source>
</evidence>
<dbReference type="PRINTS" id="PR00895">
    <property type="entry name" value="PENTAXIN"/>
</dbReference>
<dbReference type="Proteomes" id="UP001159405">
    <property type="component" value="Unassembled WGS sequence"/>
</dbReference>
<comment type="cofactor">
    <cofactor evidence="1">
        <name>Ca(2+)</name>
        <dbReference type="ChEBI" id="CHEBI:29108"/>
    </cofactor>
</comment>
<dbReference type="InterPro" id="IPR030476">
    <property type="entry name" value="Pentaxin_CS"/>
</dbReference>
<dbReference type="PANTHER" id="PTHR19277">
    <property type="entry name" value="PENTRAXIN"/>
    <property type="match status" value="1"/>
</dbReference>
<sequence length="384" mass="42153">MPSLKQFTLCFWMKSSAGNGGTVLSYAVPGQDNELLFFDHTNIDMNLGGQSRLLGISSANDGKWHHICASWRSSDGAWQGYKDGTLTNSSTGFKKGYTIKGGGSLILGQEQDAVGSRFDSNQAFIGTLSNLNLWSLILPVEKIKDLSKSCKQDWGGDGDVYKWIDFLYGIRGGTRIVMPSPYFAFYFPTKGVNDYVNIWGMPSLKQFTLCFWMKSSAGNDGTVLSYAVPGQHNELLFFDHTNINMYIGGQGRPLGISSANDGKWHHICASWRSSDGAWQGYKDGTLTKSGTGFKKGYTIKGGGSLTLGQEQDAVGSRFDSNQAFIGTLSNLNLWSLILPVEKIKDLSKSCKQDWGGDGDVYKWIDFLYGIRGGTRIVMPSPCPQ</sequence>
<keyword evidence="5" id="KW-0325">Glycoprotein</keyword>
<dbReference type="PROSITE" id="PS00289">
    <property type="entry name" value="PTX_1"/>
    <property type="match status" value="2"/>
</dbReference>
<dbReference type="PANTHER" id="PTHR19277:SF125">
    <property type="entry name" value="B6"/>
    <property type="match status" value="1"/>
</dbReference>
<evidence type="ECO:0000256" key="6">
    <source>
        <dbReference type="PROSITE-ProRule" id="PRU01172"/>
    </source>
</evidence>